<sequence>MAIVLSGHGLACGDGFPPFALPRGFTLYFWTADGIPIRDNVAGRIEADPASMNPRLAPNVVSRGGLVKDYWLLDSTNPPLTINPTPPPHTQLIAGAGDVWRLSEIMASYEAKGWGDINNPTPVHWCACRSNLPAPAWQQSLRPFNPDPKKPAWR</sequence>
<dbReference type="Proteomes" id="UP000070516">
    <property type="component" value="Chromosome"/>
</dbReference>
<evidence type="ECO:0000259" key="1">
    <source>
        <dbReference type="Pfam" id="PF21527"/>
    </source>
</evidence>
<gene>
    <name evidence="2" type="ORF">AYR47_27780</name>
</gene>
<protein>
    <recommendedName>
        <fullName evidence="1">Putative adhesin Stv domain-containing protein</fullName>
    </recommendedName>
</protein>
<organism evidence="2 3">
    <name type="scientific">Pseudomonas azotoformans</name>
    <dbReference type="NCBI Taxonomy" id="47878"/>
    <lineage>
        <taxon>Bacteria</taxon>
        <taxon>Pseudomonadati</taxon>
        <taxon>Pseudomonadota</taxon>
        <taxon>Gammaproteobacteria</taxon>
        <taxon>Pseudomonadales</taxon>
        <taxon>Pseudomonadaceae</taxon>
        <taxon>Pseudomonas</taxon>
    </lineage>
</organism>
<dbReference type="InterPro" id="IPR049002">
    <property type="entry name" value="Stv"/>
</dbReference>
<dbReference type="Pfam" id="PF21527">
    <property type="entry name" value="Stv"/>
    <property type="match status" value="1"/>
</dbReference>
<evidence type="ECO:0000313" key="2">
    <source>
        <dbReference type="EMBL" id="AMN81871.1"/>
    </source>
</evidence>
<feature type="domain" description="Putative adhesin Stv" evidence="1">
    <location>
        <begin position="3"/>
        <end position="130"/>
    </location>
</feature>
<accession>A0A127I5R5</accession>
<dbReference type="EMBL" id="CP014546">
    <property type="protein sequence ID" value="AMN81871.1"/>
    <property type="molecule type" value="Genomic_DNA"/>
</dbReference>
<dbReference type="KEGG" id="pazo:AYR47_27780"/>
<name>A0A127I5R5_PSEAZ</name>
<proteinExistence type="predicted"/>
<evidence type="ECO:0000313" key="3">
    <source>
        <dbReference type="Proteomes" id="UP000070516"/>
    </source>
</evidence>
<dbReference type="RefSeq" id="WP_061449098.1">
    <property type="nucleotide sequence ID" value="NZ_CP014546.1"/>
</dbReference>
<dbReference type="AlphaFoldDB" id="A0A127I5R5"/>
<reference evidence="2 3" key="1">
    <citation type="submission" date="2016-02" db="EMBL/GenBank/DDBJ databases">
        <title>Complete genome sequence of Pseudomonas azotoformans S4.</title>
        <authorList>
            <person name="Fang Y."/>
            <person name="Wu L."/>
            <person name="Feng G."/>
        </authorList>
    </citation>
    <scope>NUCLEOTIDE SEQUENCE [LARGE SCALE GENOMIC DNA]</scope>
    <source>
        <strain evidence="2 3">S4</strain>
    </source>
</reference>